<feature type="region of interest" description="Disordered" evidence="15">
    <location>
        <begin position="1"/>
        <end position="31"/>
    </location>
</feature>
<evidence type="ECO:0000313" key="18">
    <source>
        <dbReference type="Proteomes" id="UP000838763"/>
    </source>
</evidence>
<evidence type="ECO:0000256" key="11">
    <source>
        <dbReference type="ARBA" id="ARBA00022946"/>
    </source>
</evidence>
<dbReference type="InterPro" id="IPR011687">
    <property type="entry name" value="Nop53/GLTSCR2"/>
</dbReference>
<keyword evidence="18" id="KW-1185">Reference proteome</keyword>
<evidence type="ECO:0000256" key="1">
    <source>
        <dbReference type="ARBA" id="ARBA00004137"/>
    </source>
</evidence>
<protein>
    <recommendedName>
        <fullName evidence="6">Ribosome biogenesis protein NOP53</fullName>
    </recommendedName>
</protein>
<evidence type="ECO:0000256" key="9">
    <source>
        <dbReference type="ARBA" id="ARBA00022827"/>
    </source>
</evidence>
<dbReference type="AlphaFoldDB" id="A0A9P1M7Y2"/>
<dbReference type="InterPro" id="IPR045024">
    <property type="entry name" value="NDH-2"/>
</dbReference>
<feature type="compositionally biased region" description="Basic residues" evidence="15">
    <location>
        <begin position="255"/>
        <end position="268"/>
    </location>
</feature>
<comment type="similarity">
    <text evidence="5">Belongs to the NOP53 family.</text>
</comment>
<dbReference type="InterPro" id="IPR011992">
    <property type="entry name" value="EF-hand-dom_pair"/>
</dbReference>
<dbReference type="Pfam" id="PF14681">
    <property type="entry name" value="UPRTase"/>
    <property type="match status" value="1"/>
</dbReference>
<sequence length="974" mass="110122">MPVLEAQAGSRHRPQQHKQPSRKGKKAWRKNVDISEVEHGLVELNEEIIRGGPIAERDAEDIFAIDVVGDQNLKKQLPKRLRTTLKSDEIISQRSRVPALSTRKRTTDRIPDGSIEPKRLRRDYVSHKEIRRLKQVADGIHDQTVTIEDATYDIWDSGPPLEAVSSAPSFVPQCYNPAFSDYEKRLTDEGTKAVESERKRLVAKEEEKIKREAAARSAAEAEAAEAKAELSEWDEDSEWEGFQSGTEETKMTKRPERKTKAQRNKIKRYKEEERKKKLEAAAKRKHRQLDALKQLTREATKQAGTSVLAIPQLSDSESEGDDDQLRRRKLGKAKIPEKDLELVLPDELQDSLRLLRPEGNLLRDRYRNLLSLNAEQHKKAFASEYDFDSPENFQALDFDILVKTLCDLKAGCVTTTVRGRGDVAPYVEPQRKVADCKTGRILIQSNLRTGEPELHYLKLPDDIATHESVLLLDAQMSSGGSALMAVQVLLDHGVAQDKIVLVTYTAGRMADAYIDDYDTDERKRATSKPRLVILGGGWGSVALLKNLNPGTTTLQAEDVDLKEKLVEVSSISDEGAESRFYVPYDKLIVAVGCQSNPHGVKGLEHAFFLKNIRDSRRIRNKILHNVELACLPTTTEEERKRLLSFVICGGGPTGVEFAAELNDLLNEDLTLYFPKLLRNQISVHLIQSRGHILNTYDEQVSKYAEERFTREQVTVLTNARVKEVQADRIVFTQVADDGSVVTKEIPAGFCLWSTGISQRDFSKRLVNKLGDAQTNRKALETDTHLRLNGAPIGEVYAIGDCATVQNNIADHVVSFLRTLAWKHGKNPEKFEIRFDDWRAVASEVRKQFPQATAHLKRLDKLFEEFDKDHSGTLDFGELRELLKQIDSRLTSLPATAQRAHQQGQYLAHKFNRMAKTTPRFRAEHHFDEDFDAAVYKAFEYRHLGSLAYIGNSAVFDLGEGWSLAGLRSLKFHDT</sequence>
<dbReference type="PANTHER" id="PTHR43706:SF50">
    <property type="entry name" value="NADH DEHYDROGENASE (UBIQUINONE)-RELATED"/>
    <property type="match status" value="1"/>
</dbReference>
<dbReference type="EMBL" id="CALLCH030000007">
    <property type="protein sequence ID" value="CAI4213012.1"/>
    <property type="molecule type" value="Genomic_DNA"/>
</dbReference>
<dbReference type="GO" id="GO:0005730">
    <property type="term" value="C:nucleolus"/>
    <property type="evidence" value="ECO:0007669"/>
    <property type="project" value="UniProtKB-SubCell"/>
</dbReference>
<dbReference type="Gene3D" id="3.40.50.2020">
    <property type="match status" value="1"/>
</dbReference>
<keyword evidence="13" id="KW-0520">NAD</keyword>
<comment type="caution">
    <text evidence="17">The sequence shown here is derived from an EMBL/GenBank/DDBJ whole genome shotgun (WGS) entry which is preliminary data.</text>
</comment>
<reference evidence="17" key="1">
    <citation type="submission" date="2022-11" db="EMBL/GenBank/DDBJ databases">
        <authorList>
            <person name="Scott C."/>
            <person name="Bruce N."/>
        </authorList>
    </citation>
    <scope>NUCLEOTIDE SEQUENCE</scope>
</reference>
<evidence type="ECO:0000256" key="3">
    <source>
        <dbReference type="ARBA" id="ARBA00004642"/>
    </source>
</evidence>
<dbReference type="GO" id="GO:0005509">
    <property type="term" value="F:calcium ion binding"/>
    <property type="evidence" value="ECO:0007669"/>
    <property type="project" value="InterPro"/>
</dbReference>
<dbReference type="SUPFAM" id="SSF51905">
    <property type="entry name" value="FAD/NAD(P)-binding domain"/>
    <property type="match status" value="2"/>
</dbReference>
<feature type="region of interest" description="Disordered" evidence="15">
    <location>
        <begin position="216"/>
        <end position="285"/>
    </location>
</feature>
<dbReference type="InterPro" id="IPR029057">
    <property type="entry name" value="PRTase-like"/>
</dbReference>
<accession>A0A9P1M7Y2</accession>
<dbReference type="GO" id="GO:0003954">
    <property type="term" value="F:NADH dehydrogenase activity"/>
    <property type="evidence" value="ECO:0007669"/>
    <property type="project" value="InterPro"/>
</dbReference>
<evidence type="ECO:0000256" key="8">
    <source>
        <dbReference type="ARBA" id="ARBA00022630"/>
    </source>
</evidence>
<proteinExistence type="inferred from homology"/>
<dbReference type="InterPro" id="IPR002048">
    <property type="entry name" value="EF_hand_dom"/>
</dbReference>
<dbReference type="InterPro" id="IPR023753">
    <property type="entry name" value="FAD/NAD-binding_dom"/>
</dbReference>
<evidence type="ECO:0000256" key="6">
    <source>
        <dbReference type="ARBA" id="ARBA00018339"/>
    </source>
</evidence>
<dbReference type="Pfam" id="PF00036">
    <property type="entry name" value="EF-hand_1"/>
    <property type="match status" value="1"/>
</dbReference>
<feature type="compositionally biased region" description="Basic residues" evidence="15">
    <location>
        <begin position="10"/>
        <end position="29"/>
    </location>
</feature>
<comment type="similarity">
    <text evidence="4">Belongs to the NADH dehydrogenase family.</text>
</comment>
<dbReference type="InterPro" id="IPR018247">
    <property type="entry name" value="EF_Hand_1_Ca_BS"/>
</dbReference>
<dbReference type="PROSITE" id="PS50222">
    <property type="entry name" value="EF_HAND_2"/>
    <property type="match status" value="1"/>
</dbReference>
<dbReference type="GO" id="GO:0042254">
    <property type="term" value="P:ribosome biogenesis"/>
    <property type="evidence" value="ECO:0007669"/>
    <property type="project" value="UniProtKB-KW"/>
</dbReference>
<dbReference type="InterPro" id="IPR036188">
    <property type="entry name" value="FAD/NAD-bd_sf"/>
</dbReference>
<feature type="compositionally biased region" description="Basic and acidic residues" evidence="15">
    <location>
        <begin position="105"/>
        <end position="115"/>
    </location>
</feature>
<feature type="compositionally biased region" description="Basic and acidic residues" evidence="15">
    <location>
        <begin position="269"/>
        <end position="282"/>
    </location>
</feature>
<dbReference type="GO" id="GO:0005654">
    <property type="term" value="C:nucleoplasm"/>
    <property type="evidence" value="ECO:0007669"/>
    <property type="project" value="UniProtKB-SubCell"/>
</dbReference>
<feature type="region of interest" description="Disordered" evidence="15">
    <location>
        <begin position="306"/>
        <end position="326"/>
    </location>
</feature>
<dbReference type="Pfam" id="PF07767">
    <property type="entry name" value="Nop53"/>
    <property type="match status" value="2"/>
</dbReference>
<feature type="domain" description="EF-hand" evidence="16">
    <location>
        <begin position="853"/>
        <end position="888"/>
    </location>
</feature>
<evidence type="ECO:0000256" key="10">
    <source>
        <dbReference type="ARBA" id="ARBA00022837"/>
    </source>
</evidence>
<dbReference type="InterPro" id="IPR000836">
    <property type="entry name" value="PRTase_dom"/>
</dbReference>
<dbReference type="Gene3D" id="3.50.50.100">
    <property type="match status" value="2"/>
</dbReference>
<keyword evidence="8" id="KW-0285">Flavoprotein</keyword>
<dbReference type="SUPFAM" id="SSF47473">
    <property type="entry name" value="EF-hand"/>
    <property type="match status" value="1"/>
</dbReference>
<keyword evidence="14" id="KW-0539">Nucleus</keyword>
<gene>
    <name evidence="17" type="ORF">PPNO1_LOCUS2764</name>
</gene>
<dbReference type="SMART" id="SM00054">
    <property type="entry name" value="EFh"/>
    <property type="match status" value="1"/>
</dbReference>
<evidence type="ECO:0000313" key="17">
    <source>
        <dbReference type="EMBL" id="CAI4213012.1"/>
    </source>
</evidence>
<evidence type="ECO:0000256" key="14">
    <source>
        <dbReference type="ARBA" id="ARBA00023242"/>
    </source>
</evidence>
<keyword evidence="12" id="KW-0560">Oxidoreductase</keyword>
<evidence type="ECO:0000259" key="16">
    <source>
        <dbReference type="PROSITE" id="PS50222"/>
    </source>
</evidence>
<name>A0A9P1M7Y2_9PEZI</name>
<keyword evidence="7" id="KW-0690">Ribosome biogenesis</keyword>
<evidence type="ECO:0000256" key="12">
    <source>
        <dbReference type="ARBA" id="ARBA00023002"/>
    </source>
</evidence>
<dbReference type="SUPFAM" id="SSF53271">
    <property type="entry name" value="PRTase-like"/>
    <property type="match status" value="1"/>
</dbReference>
<feature type="region of interest" description="Disordered" evidence="15">
    <location>
        <begin position="96"/>
        <end position="115"/>
    </location>
</feature>
<dbReference type="PANTHER" id="PTHR43706">
    <property type="entry name" value="NADH DEHYDROGENASE"/>
    <property type="match status" value="1"/>
</dbReference>
<evidence type="ECO:0000256" key="2">
    <source>
        <dbReference type="ARBA" id="ARBA00004604"/>
    </source>
</evidence>
<dbReference type="OrthoDB" id="5376590at2759"/>
<comment type="subcellular location">
    <subcellularLocation>
        <location evidence="1">Mitochondrion inner membrane</location>
        <topology evidence="1">Peripheral membrane protein</topology>
        <orientation evidence="1">Intermembrane side</orientation>
    </subcellularLocation>
    <subcellularLocation>
        <location evidence="2">Nucleus</location>
        <location evidence="2">Nucleolus</location>
    </subcellularLocation>
    <subcellularLocation>
        <location evidence="3">Nucleus</location>
        <location evidence="3">Nucleoplasm</location>
    </subcellularLocation>
</comment>
<dbReference type="CDD" id="cd06223">
    <property type="entry name" value="PRTases_typeI"/>
    <property type="match status" value="1"/>
</dbReference>
<evidence type="ECO:0000256" key="7">
    <source>
        <dbReference type="ARBA" id="ARBA00022517"/>
    </source>
</evidence>
<keyword evidence="10" id="KW-0106">Calcium</keyword>
<dbReference type="Proteomes" id="UP000838763">
    <property type="component" value="Unassembled WGS sequence"/>
</dbReference>
<keyword evidence="11" id="KW-0809">Transit peptide</keyword>
<organism evidence="17 18">
    <name type="scientific">Parascedosporium putredinis</name>
    <dbReference type="NCBI Taxonomy" id="1442378"/>
    <lineage>
        <taxon>Eukaryota</taxon>
        <taxon>Fungi</taxon>
        <taxon>Dikarya</taxon>
        <taxon>Ascomycota</taxon>
        <taxon>Pezizomycotina</taxon>
        <taxon>Sordariomycetes</taxon>
        <taxon>Hypocreomycetidae</taxon>
        <taxon>Microascales</taxon>
        <taxon>Microascaceae</taxon>
        <taxon>Parascedosporium</taxon>
    </lineage>
</organism>
<evidence type="ECO:0000256" key="5">
    <source>
        <dbReference type="ARBA" id="ARBA00008838"/>
    </source>
</evidence>
<evidence type="ECO:0000256" key="4">
    <source>
        <dbReference type="ARBA" id="ARBA00005272"/>
    </source>
</evidence>
<dbReference type="PROSITE" id="PS00018">
    <property type="entry name" value="EF_HAND_1"/>
    <property type="match status" value="1"/>
</dbReference>
<evidence type="ECO:0000256" key="15">
    <source>
        <dbReference type="SAM" id="MobiDB-lite"/>
    </source>
</evidence>
<dbReference type="Pfam" id="PF07992">
    <property type="entry name" value="Pyr_redox_2"/>
    <property type="match status" value="1"/>
</dbReference>
<keyword evidence="9" id="KW-0274">FAD</keyword>
<evidence type="ECO:0000256" key="13">
    <source>
        <dbReference type="ARBA" id="ARBA00023027"/>
    </source>
</evidence>
<dbReference type="GO" id="GO:0005743">
    <property type="term" value="C:mitochondrial inner membrane"/>
    <property type="evidence" value="ECO:0007669"/>
    <property type="project" value="UniProtKB-SubCell"/>
</dbReference>